<dbReference type="EMBL" id="PHWZ01000488">
    <property type="protein sequence ID" value="TEY38475.1"/>
    <property type="molecule type" value="Genomic_DNA"/>
</dbReference>
<dbReference type="Proteomes" id="UP000297299">
    <property type="component" value="Unassembled WGS sequence"/>
</dbReference>
<keyword evidence="3" id="KW-1185">Reference proteome</keyword>
<comment type="caution">
    <text evidence="2">The sequence shown here is derived from an EMBL/GenBank/DDBJ whole genome shotgun (WGS) entry which is preliminary data.</text>
</comment>
<feature type="compositionally biased region" description="Low complexity" evidence="1">
    <location>
        <begin position="43"/>
        <end position="53"/>
    </location>
</feature>
<proteinExistence type="predicted"/>
<dbReference type="OrthoDB" id="7326421at2759"/>
<organism evidence="2 3">
    <name type="scientific">Botryotinia calthae</name>
    <dbReference type="NCBI Taxonomy" id="38488"/>
    <lineage>
        <taxon>Eukaryota</taxon>
        <taxon>Fungi</taxon>
        <taxon>Dikarya</taxon>
        <taxon>Ascomycota</taxon>
        <taxon>Pezizomycotina</taxon>
        <taxon>Leotiomycetes</taxon>
        <taxon>Helotiales</taxon>
        <taxon>Sclerotiniaceae</taxon>
        <taxon>Botryotinia</taxon>
    </lineage>
</organism>
<protein>
    <submittedName>
        <fullName evidence="2">Uncharacterized protein</fullName>
    </submittedName>
</protein>
<gene>
    <name evidence="2" type="ORF">BOTCAL_0489g00100</name>
</gene>
<feature type="region of interest" description="Disordered" evidence="1">
    <location>
        <begin position="41"/>
        <end position="137"/>
    </location>
</feature>
<name>A0A4Y8CMH0_9HELO</name>
<reference evidence="2 3" key="1">
    <citation type="submission" date="2017-11" db="EMBL/GenBank/DDBJ databases">
        <title>Comparative genomics of Botrytis spp.</title>
        <authorList>
            <person name="Valero-Jimenez C.A."/>
            <person name="Tapia P."/>
            <person name="Veloso J."/>
            <person name="Silva-Moreno E."/>
            <person name="Staats M."/>
            <person name="Valdes J.H."/>
            <person name="Van Kan J.A.L."/>
        </authorList>
    </citation>
    <scope>NUCLEOTIDE SEQUENCE [LARGE SCALE GENOMIC DNA]</scope>
    <source>
        <strain evidence="2 3">MUCL2830</strain>
    </source>
</reference>
<feature type="compositionally biased region" description="Polar residues" evidence="1">
    <location>
        <begin position="128"/>
        <end position="137"/>
    </location>
</feature>
<feature type="compositionally biased region" description="Pro residues" evidence="1">
    <location>
        <begin position="115"/>
        <end position="126"/>
    </location>
</feature>
<evidence type="ECO:0000256" key="1">
    <source>
        <dbReference type="SAM" id="MobiDB-lite"/>
    </source>
</evidence>
<accession>A0A4Y8CMH0</accession>
<sequence>MVSGVSSGSGISGVSSGSGVIEIVMDDEPILMIPKSKTPTILSSSTMNSSSILEPPPIPPTLERRRTSSVSHIYTHNRGRSETDNSLSNRFSRAAERLRSASRGRNNSSPIVDNIPPPTWSVPPPLNRSATTTPSNGIQMERHPMEVRAAYHGTMEGGMI</sequence>
<dbReference type="AlphaFoldDB" id="A0A4Y8CMH0"/>
<evidence type="ECO:0000313" key="2">
    <source>
        <dbReference type="EMBL" id="TEY38475.1"/>
    </source>
</evidence>
<evidence type="ECO:0000313" key="3">
    <source>
        <dbReference type="Proteomes" id="UP000297299"/>
    </source>
</evidence>